<dbReference type="SMART" id="SM00164">
    <property type="entry name" value="TBC"/>
    <property type="match status" value="1"/>
</dbReference>
<dbReference type="OrthoDB" id="27140at2759"/>
<dbReference type="FunFam" id="1.10.8.270:FF:000031">
    <property type="entry name" value="TBC1 domain family member 5"/>
    <property type="match status" value="1"/>
</dbReference>
<dbReference type="PANTHER" id="PTHR22957">
    <property type="entry name" value="TBC1 DOMAIN FAMILY MEMBER GTPASE-ACTIVATING PROTEIN"/>
    <property type="match status" value="1"/>
</dbReference>
<feature type="compositionally biased region" description="Low complexity" evidence="2">
    <location>
        <begin position="807"/>
        <end position="819"/>
    </location>
</feature>
<dbReference type="AlphaFoldDB" id="A0A1X2IBQ1"/>
<protein>
    <recommendedName>
        <fullName evidence="3">Rab-GAP TBC domain-containing protein</fullName>
    </recommendedName>
</protein>
<dbReference type="STRING" id="90262.A0A1X2IBQ1"/>
<feature type="compositionally biased region" description="Polar residues" evidence="2">
    <location>
        <begin position="509"/>
        <end position="523"/>
    </location>
</feature>
<dbReference type="InterPro" id="IPR035969">
    <property type="entry name" value="Rab-GAP_TBC_sf"/>
</dbReference>
<dbReference type="FunFam" id="1.10.472.80:FF:000038">
    <property type="entry name" value="TBC1 domain family member 5"/>
    <property type="match status" value="1"/>
</dbReference>
<proteinExistence type="predicted"/>
<gene>
    <name evidence="4" type="ORF">BCR42DRAFT_418413</name>
</gene>
<feature type="domain" description="Rab-GAP TBC" evidence="3">
    <location>
        <begin position="34"/>
        <end position="326"/>
    </location>
</feature>
<feature type="region of interest" description="Disordered" evidence="2">
    <location>
        <begin position="632"/>
        <end position="711"/>
    </location>
</feature>
<dbReference type="EMBL" id="MCGE01000016">
    <property type="protein sequence ID" value="ORZ13485.1"/>
    <property type="molecule type" value="Genomic_DNA"/>
</dbReference>
<accession>A0A1X2IBQ1</accession>
<evidence type="ECO:0000259" key="3">
    <source>
        <dbReference type="PROSITE" id="PS50086"/>
    </source>
</evidence>
<evidence type="ECO:0000256" key="2">
    <source>
        <dbReference type="SAM" id="MobiDB-lite"/>
    </source>
</evidence>
<feature type="compositionally biased region" description="Polar residues" evidence="2">
    <location>
        <begin position="879"/>
        <end position="889"/>
    </location>
</feature>
<organism evidence="4 5">
    <name type="scientific">Absidia repens</name>
    <dbReference type="NCBI Taxonomy" id="90262"/>
    <lineage>
        <taxon>Eukaryota</taxon>
        <taxon>Fungi</taxon>
        <taxon>Fungi incertae sedis</taxon>
        <taxon>Mucoromycota</taxon>
        <taxon>Mucoromycotina</taxon>
        <taxon>Mucoromycetes</taxon>
        <taxon>Mucorales</taxon>
        <taxon>Cunninghamellaceae</taxon>
        <taxon>Absidia</taxon>
    </lineage>
</organism>
<evidence type="ECO:0000313" key="4">
    <source>
        <dbReference type="EMBL" id="ORZ13485.1"/>
    </source>
</evidence>
<dbReference type="InterPro" id="IPR000195">
    <property type="entry name" value="Rab-GAP-TBC_dom"/>
</dbReference>
<dbReference type="PROSITE" id="PS50086">
    <property type="entry name" value="TBC_RABGAP"/>
    <property type="match status" value="1"/>
</dbReference>
<feature type="compositionally biased region" description="Basic residues" evidence="2">
    <location>
        <begin position="931"/>
        <end position="940"/>
    </location>
</feature>
<evidence type="ECO:0000256" key="1">
    <source>
        <dbReference type="ARBA" id="ARBA00022468"/>
    </source>
</evidence>
<feature type="compositionally biased region" description="Polar residues" evidence="2">
    <location>
        <begin position="941"/>
        <end position="961"/>
    </location>
</feature>
<dbReference type="SUPFAM" id="SSF47923">
    <property type="entry name" value="Ypt/Rab-GAP domain of gyp1p"/>
    <property type="match status" value="2"/>
</dbReference>
<evidence type="ECO:0000313" key="5">
    <source>
        <dbReference type="Proteomes" id="UP000193560"/>
    </source>
</evidence>
<feature type="compositionally biased region" description="Polar residues" evidence="2">
    <location>
        <begin position="641"/>
        <end position="653"/>
    </location>
</feature>
<comment type="caution">
    <text evidence="4">The sequence shown here is derived from an EMBL/GenBank/DDBJ whole genome shotgun (WGS) entry which is preliminary data.</text>
</comment>
<sequence length="985" mass="110412">MTVLQERRQAWDVIFSDPNLSEQSLQQRGITGTVCEKGLRSVCWKVYLGYLPNLNVSTWSAIQMNERKRYTDLRRQYIEEPAELMTKKSDNLSDNNPLALNESNPWQQYFADSEIRKVIRQDVDRTFPDVDFFRSETVQEKMTDILFIYCKIHHDVSYRQGMHELLAPFYWNIATESLDEVPSDDIDACLSDPTNRLMVQVLDPTFIEHDTFLLFDRLMSYAKPWYEFNNSIPPAKSLNRRSKSAMDLTTSDNSSLQQTNLNPVVGVCQRIHHQYLRLVDPPLYKHLENFGIEPQLFGIRWLRLLFGREFEFYELLRLWDAIFAQDPTLEIAEFVCLAILLRLHDQLIENDYAECLSLLMRGTRISKPITLVEQAKYLQGNLSHDGALQILRQNDLRAGKEPRASLWKNDLEKAALPYQQQSQHQQRRQQASSNLDNITNITRGVMKSSQVRDLNKTIAGVMGTVQKNVNLFGDNVLGRNVNLDGQQSQRRRLTVPSEFPDGIDRVAPSSGQVYNQPSATLPRSSSSNSMQRASINTFSSPALVNRNNDNNNTTAAALATIQKVNRQMGGLMAQCIDVLEKELFSNDTTLHQQTPTISTLSTKPTTLAGTSTSTEIANEYDVIQQAETVEPALSGSDGNAAATTDESTNSGNDSAKDRDYAQDMSDETTATTTAAPETDTPDDDDTARGPADGITSGSVTTPSTDQKRGPDEASLTLALAGLKHIRDVLQGKQLQFDSNVLDLDLATAPSTLFAAKDSTENGSLLGQKERRDITKKPLPNIQQKHASIGQQQQQQQPEPEKARIDSPVTATTPAPTRPVTNKHIPPTNRPKSQHQVTYSIEDLLSDPALQTSGGGRGSDQHHHTTSKKFQWMIDKDNSDSNTTNQGERSTTTTTTTTAHLFSSNDKDPATPLLPSSTDNTDDIVPILGQQQHHHHHRPTSRQRSSMNLNRVSKTSSASDATVNHVDPLDAKNVDKRYSYEYDIYH</sequence>
<dbReference type="Gene3D" id="1.10.8.270">
    <property type="entry name" value="putative rabgap domain of human tbc1 domain family member 14 like domains"/>
    <property type="match status" value="1"/>
</dbReference>
<feature type="region of interest" description="Disordered" evidence="2">
    <location>
        <begin position="509"/>
        <end position="532"/>
    </location>
</feature>
<feature type="region of interest" description="Disordered" evidence="2">
    <location>
        <begin position="782"/>
        <end position="963"/>
    </location>
</feature>
<dbReference type="GO" id="GO:0005096">
    <property type="term" value="F:GTPase activator activity"/>
    <property type="evidence" value="ECO:0007669"/>
    <property type="project" value="UniProtKB-KW"/>
</dbReference>
<feature type="compositionally biased region" description="Polar residues" evidence="2">
    <location>
        <begin position="695"/>
        <end position="704"/>
    </location>
</feature>
<dbReference type="Gene3D" id="1.10.472.80">
    <property type="entry name" value="Ypt/Rab-GAP domain of gyp1p, domain 3"/>
    <property type="match status" value="1"/>
</dbReference>
<name>A0A1X2IBQ1_9FUNG</name>
<dbReference type="Pfam" id="PF00566">
    <property type="entry name" value="RabGAP-TBC"/>
    <property type="match status" value="1"/>
</dbReference>
<dbReference type="Proteomes" id="UP000193560">
    <property type="component" value="Unassembled WGS sequence"/>
</dbReference>
<reference evidence="4 5" key="1">
    <citation type="submission" date="2016-07" db="EMBL/GenBank/DDBJ databases">
        <title>Pervasive Adenine N6-methylation of Active Genes in Fungi.</title>
        <authorList>
            <consortium name="DOE Joint Genome Institute"/>
            <person name="Mondo S.J."/>
            <person name="Dannebaum R.O."/>
            <person name="Kuo R.C."/>
            <person name="Labutti K."/>
            <person name="Haridas S."/>
            <person name="Kuo A."/>
            <person name="Salamov A."/>
            <person name="Ahrendt S.R."/>
            <person name="Lipzen A."/>
            <person name="Sullivan W."/>
            <person name="Andreopoulos W.B."/>
            <person name="Clum A."/>
            <person name="Lindquist E."/>
            <person name="Daum C."/>
            <person name="Ramamoorthy G.K."/>
            <person name="Gryganskyi A."/>
            <person name="Culley D."/>
            <person name="Magnuson J.K."/>
            <person name="James T.Y."/>
            <person name="O'Malley M.A."/>
            <person name="Stajich J.E."/>
            <person name="Spatafora J.W."/>
            <person name="Visel A."/>
            <person name="Grigoriev I.V."/>
        </authorList>
    </citation>
    <scope>NUCLEOTIDE SEQUENCE [LARGE SCALE GENOMIC DNA]</scope>
    <source>
        <strain evidence="4 5">NRRL 1336</strain>
    </source>
</reference>
<keyword evidence="5" id="KW-1185">Reference proteome</keyword>
<feature type="region of interest" description="Disordered" evidence="2">
    <location>
        <begin position="418"/>
        <end position="441"/>
    </location>
</feature>
<feature type="compositionally biased region" description="Low complexity" evidence="2">
    <location>
        <begin position="419"/>
        <end position="433"/>
    </location>
</feature>
<dbReference type="PANTHER" id="PTHR22957:SF337">
    <property type="entry name" value="TBC1 DOMAIN FAMILY MEMBER 5"/>
    <property type="match status" value="1"/>
</dbReference>
<keyword evidence="1" id="KW-0343">GTPase activation</keyword>
<feature type="compositionally biased region" description="Low complexity" evidence="2">
    <location>
        <begin position="667"/>
        <end position="678"/>
    </location>
</feature>
<feature type="compositionally biased region" description="Polar residues" evidence="2">
    <location>
        <begin position="829"/>
        <end position="838"/>
    </location>
</feature>